<evidence type="ECO:0000256" key="4">
    <source>
        <dbReference type="ARBA" id="ARBA00022833"/>
    </source>
</evidence>
<organism evidence="10 11">
    <name type="scientific">Dipteronia sinensis</name>
    <dbReference type="NCBI Taxonomy" id="43782"/>
    <lineage>
        <taxon>Eukaryota</taxon>
        <taxon>Viridiplantae</taxon>
        <taxon>Streptophyta</taxon>
        <taxon>Embryophyta</taxon>
        <taxon>Tracheophyta</taxon>
        <taxon>Spermatophyta</taxon>
        <taxon>Magnoliopsida</taxon>
        <taxon>eudicotyledons</taxon>
        <taxon>Gunneridae</taxon>
        <taxon>Pentapetalae</taxon>
        <taxon>rosids</taxon>
        <taxon>malvids</taxon>
        <taxon>Sapindales</taxon>
        <taxon>Sapindaceae</taxon>
        <taxon>Hippocastanoideae</taxon>
        <taxon>Acereae</taxon>
        <taxon>Dipteronia</taxon>
    </lineage>
</organism>
<keyword evidence="5" id="KW-0805">Transcription regulation</keyword>
<dbReference type="InterPro" id="IPR055186">
    <property type="entry name" value="C2H2-2nd_BIRD-IDD"/>
</dbReference>
<dbReference type="GO" id="GO:0008270">
    <property type="term" value="F:zinc ion binding"/>
    <property type="evidence" value="ECO:0007669"/>
    <property type="project" value="UniProtKB-KW"/>
</dbReference>
<proteinExistence type="predicted"/>
<evidence type="ECO:0000313" key="10">
    <source>
        <dbReference type="EMBL" id="KAK3198986.1"/>
    </source>
</evidence>
<dbReference type="EMBL" id="JANJYJ010000007">
    <property type="protein sequence ID" value="KAK3198986.1"/>
    <property type="molecule type" value="Genomic_DNA"/>
</dbReference>
<reference evidence="10" key="1">
    <citation type="journal article" date="2023" name="Plant J.">
        <title>Genome sequences and population genomics provide insights into the demographic history, inbreeding, and mutation load of two 'living fossil' tree species of Dipteronia.</title>
        <authorList>
            <person name="Feng Y."/>
            <person name="Comes H.P."/>
            <person name="Chen J."/>
            <person name="Zhu S."/>
            <person name="Lu R."/>
            <person name="Zhang X."/>
            <person name="Li P."/>
            <person name="Qiu J."/>
            <person name="Olsen K.M."/>
            <person name="Qiu Y."/>
        </authorList>
    </citation>
    <scope>NUCLEOTIDE SEQUENCE</scope>
    <source>
        <strain evidence="10">NBL</strain>
    </source>
</reference>
<evidence type="ECO:0000256" key="6">
    <source>
        <dbReference type="ARBA" id="ARBA00023163"/>
    </source>
</evidence>
<keyword evidence="2" id="KW-0677">Repeat</keyword>
<keyword evidence="3 7" id="KW-0863">Zinc-finger</keyword>
<dbReference type="SMART" id="SM00355">
    <property type="entry name" value="ZnF_C2H2"/>
    <property type="match status" value="3"/>
</dbReference>
<dbReference type="AlphaFoldDB" id="A0AAE0DZW7"/>
<dbReference type="Proteomes" id="UP001281410">
    <property type="component" value="Unassembled WGS sequence"/>
</dbReference>
<gene>
    <name evidence="10" type="ORF">Dsin_022401</name>
</gene>
<evidence type="ECO:0000256" key="8">
    <source>
        <dbReference type="SAM" id="MobiDB-lite"/>
    </source>
</evidence>
<comment type="caution">
    <text evidence="10">The sequence shown here is derived from an EMBL/GenBank/DDBJ whole genome shotgun (WGS) entry which is preliminary data.</text>
</comment>
<evidence type="ECO:0000256" key="3">
    <source>
        <dbReference type="ARBA" id="ARBA00022771"/>
    </source>
</evidence>
<evidence type="ECO:0000256" key="2">
    <source>
        <dbReference type="ARBA" id="ARBA00022737"/>
    </source>
</evidence>
<evidence type="ECO:0000313" key="11">
    <source>
        <dbReference type="Proteomes" id="UP001281410"/>
    </source>
</evidence>
<sequence length="300" mass="33714">MSDITGARAEVLLNQNGFRFYSPNSLSSSTAIIQGYGFPTDDQEQNPPPKKKRNRPGNPDPSADVIALSPRSLMSKSPNRFKCEVCHKGFHRDQNLQFHMREHNLPWKLKVRSRSEVIRKKVYVCPESTCIHHNPTRALRDLTCMKKHFCRKHCDEKIWQCNKCPKKYAVESDCRTHSKICGVRKFKCKCGSYLCRTKEGFAAHIAMCDALALLKEKEKEAERRALMAKLVSVNHCSFSSLPINNNSALFQELIIKNNPPKLPNLNIMPPPAAASAGGGFGGGGDRIGGGGFMQWRSKQQ</sequence>
<dbReference type="PANTHER" id="PTHR10593">
    <property type="entry name" value="SERINE/THREONINE-PROTEIN KINASE RIO"/>
    <property type="match status" value="1"/>
</dbReference>
<keyword evidence="1" id="KW-0479">Metal-binding</keyword>
<evidence type="ECO:0000256" key="5">
    <source>
        <dbReference type="ARBA" id="ARBA00023015"/>
    </source>
</evidence>
<dbReference type="InterPro" id="IPR036236">
    <property type="entry name" value="Znf_C2H2_sf"/>
</dbReference>
<dbReference type="GO" id="GO:0003700">
    <property type="term" value="F:DNA-binding transcription factor activity"/>
    <property type="evidence" value="ECO:0007669"/>
    <property type="project" value="TreeGrafter"/>
</dbReference>
<keyword evidence="4" id="KW-0862">Zinc</keyword>
<protein>
    <recommendedName>
        <fullName evidence="9">C2H2-type domain-containing protein</fullName>
    </recommendedName>
</protein>
<dbReference type="PROSITE" id="PS50157">
    <property type="entry name" value="ZINC_FINGER_C2H2_2"/>
    <property type="match status" value="1"/>
</dbReference>
<dbReference type="GO" id="GO:0005634">
    <property type="term" value="C:nucleus"/>
    <property type="evidence" value="ECO:0007669"/>
    <property type="project" value="TreeGrafter"/>
</dbReference>
<evidence type="ECO:0000256" key="7">
    <source>
        <dbReference type="PROSITE-ProRule" id="PRU00042"/>
    </source>
</evidence>
<feature type="region of interest" description="Disordered" evidence="8">
    <location>
        <begin position="35"/>
        <end position="63"/>
    </location>
</feature>
<dbReference type="PROSITE" id="PS00028">
    <property type="entry name" value="ZINC_FINGER_C2H2_1"/>
    <property type="match status" value="1"/>
</dbReference>
<dbReference type="Gene3D" id="3.30.160.60">
    <property type="entry name" value="Classic Zinc Finger"/>
    <property type="match status" value="1"/>
</dbReference>
<dbReference type="InterPro" id="IPR013087">
    <property type="entry name" value="Znf_C2H2_type"/>
</dbReference>
<name>A0AAE0DZW7_9ROSI</name>
<feature type="domain" description="C2H2-type" evidence="9">
    <location>
        <begin position="81"/>
        <end position="103"/>
    </location>
</feature>
<keyword evidence="6" id="KW-0804">Transcription</keyword>
<dbReference type="InterPro" id="IPR031140">
    <property type="entry name" value="IDD1-16"/>
</dbReference>
<keyword evidence="11" id="KW-1185">Reference proteome</keyword>
<dbReference type="Pfam" id="PF22996">
    <property type="entry name" value="C2H2-2nd_BIRD-IDD"/>
    <property type="match status" value="1"/>
</dbReference>
<dbReference type="SUPFAM" id="SSF57667">
    <property type="entry name" value="beta-beta-alpha zinc fingers"/>
    <property type="match status" value="1"/>
</dbReference>
<dbReference type="InterPro" id="IPR055187">
    <property type="entry name" value="C2CH-3rd_BIRD-IDD"/>
</dbReference>
<dbReference type="Pfam" id="PF22995">
    <property type="entry name" value="C2CH-3rd_BIRD-IDD"/>
    <property type="match status" value="1"/>
</dbReference>
<accession>A0AAE0DZW7</accession>
<dbReference type="PANTHER" id="PTHR10593:SF236">
    <property type="entry name" value="PROTEIN INDETERMINATE-DOMAIN 11"/>
    <property type="match status" value="1"/>
</dbReference>
<evidence type="ECO:0000259" key="9">
    <source>
        <dbReference type="PROSITE" id="PS50157"/>
    </source>
</evidence>
<evidence type="ECO:0000256" key="1">
    <source>
        <dbReference type="ARBA" id="ARBA00022723"/>
    </source>
</evidence>